<dbReference type="SUPFAM" id="SSF55961">
    <property type="entry name" value="Bet v1-like"/>
    <property type="match status" value="1"/>
</dbReference>
<dbReference type="InterPro" id="IPR013538">
    <property type="entry name" value="ASHA1/2-like_C"/>
</dbReference>
<sequence>MSELTVVVSRRFSVPAARVFEAWLDPDMLAKFMIPGPDMSVPKATADPRVGGEFEIIMQAGDQQIPHRGIYKEINRHSRLVFTWDSPFSTADSTVTLDFEEVAGGTELTLTHVKFPSEESRDNHRAGWGKILETMDHGLSEASAG</sequence>
<feature type="domain" description="Activator of Hsp90 ATPase homologue 1/2-like C-terminal" evidence="2">
    <location>
        <begin position="14"/>
        <end position="136"/>
    </location>
</feature>
<dbReference type="Proteomes" id="UP001209803">
    <property type="component" value="Chromosome"/>
</dbReference>
<reference evidence="3 4" key="1">
    <citation type="submission" date="2023-03" db="EMBL/GenBank/DDBJ databases">
        <title>Roseibium porphyridii sp. nov. and Roseibium rhodosorbium sp. nov. isolated from marine algae, Porphyridium cruentum and Rhodosorus marinus, respectively.</title>
        <authorList>
            <person name="Lee M.W."/>
            <person name="Choi B.J."/>
            <person name="Lee J.K."/>
            <person name="Choi D.G."/>
            <person name="Baek J.H."/>
            <person name="Bayburt H."/>
            <person name="Kim J.M."/>
            <person name="Han D.M."/>
            <person name="Kim K.H."/>
            <person name="Jeon C.O."/>
        </authorList>
    </citation>
    <scope>NUCLEOTIDE SEQUENCE [LARGE SCALE GENOMIC DNA]</scope>
    <source>
        <strain evidence="3 4">KMA01</strain>
    </source>
</reference>
<evidence type="ECO:0000256" key="1">
    <source>
        <dbReference type="ARBA" id="ARBA00006817"/>
    </source>
</evidence>
<dbReference type="Pfam" id="PF08327">
    <property type="entry name" value="AHSA1"/>
    <property type="match status" value="1"/>
</dbReference>
<protein>
    <submittedName>
        <fullName evidence="3">SRPBCC domain-containing protein</fullName>
    </submittedName>
</protein>
<evidence type="ECO:0000313" key="3">
    <source>
        <dbReference type="EMBL" id="WFE90893.1"/>
    </source>
</evidence>
<name>A0ABY8F5X8_9HYPH</name>
<proteinExistence type="inferred from homology"/>
<evidence type="ECO:0000259" key="2">
    <source>
        <dbReference type="Pfam" id="PF08327"/>
    </source>
</evidence>
<keyword evidence="4" id="KW-1185">Reference proteome</keyword>
<accession>A0ABY8F5X8</accession>
<dbReference type="CDD" id="cd07814">
    <property type="entry name" value="SRPBCC_CalC_Aha1-like"/>
    <property type="match status" value="1"/>
</dbReference>
<dbReference type="EMBL" id="CP120863">
    <property type="protein sequence ID" value="WFE90893.1"/>
    <property type="molecule type" value="Genomic_DNA"/>
</dbReference>
<dbReference type="InterPro" id="IPR023393">
    <property type="entry name" value="START-like_dom_sf"/>
</dbReference>
<evidence type="ECO:0000313" key="4">
    <source>
        <dbReference type="Proteomes" id="UP001209803"/>
    </source>
</evidence>
<comment type="similarity">
    <text evidence="1">Belongs to the AHA1 family.</text>
</comment>
<organism evidence="3 4">
    <name type="scientific">Roseibium porphyridii</name>
    <dbReference type="NCBI Taxonomy" id="2866279"/>
    <lineage>
        <taxon>Bacteria</taxon>
        <taxon>Pseudomonadati</taxon>
        <taxon>Pseudomonadota</taxon>
        <taxon>Alphaproteobacteria</taxon>
        <taxon>Hyphomicrobiales</taxon>
        <taxon>Stappiaceae</taxon>
        <taxon>Roseibium</taxon>
    </lineage>
</organism>
<gene>
    <name evidence="3" type="ORF">K1718_05975</name>
</gene>
<dbReference type="RefSeq" id="WP_265683022.1">
    <property type="nucleotide sequence ID" value="NZ_CP120863.1"/>
</dbReference>
<dbReference type="Gene3D" id="3.30.530.20">
    <property type="match status" value="1"/>
</dbReference>